<feature type="region of interest" description="Disordered" evidence="1">
    <location>
        <begin position="1"/>
        <end position="20"/>
    </location>
</feature>
<evidence type="ECO:0000256" key="1">
    <source>
        <dbReference type="SAM" id="MobiDB-lite"/>
    </source>
</evidence>
<proteinExistence type="predicted"/>
<reference evidence="2 3" key="1">
    <citation type="journal article" date="2019" name="Int. J. Syst. Evol. Microbiol.">
        <title>The Global Catalogue of Microorganisms (GCM) 10K type strain sequencing project: providing services to taxonomists for standard genome sequencing and annotation.</title>
        <authorList>
            <consortium name="The Broad Institute Genomics Platform"/>
            <consortium name="The Broad Institute Genome Sequencing Center for Infectious Disease"/>
            <person name="Wu L."/>
            <person name="Ma J."/>
        </authorList>
    </citation>
    <scope>NUCLEOTIDE SEQUENCE [LARGE SCALE GENOMIC DNA]</scope>
    <source>
        <strain evidence="2 3">JCM 14924</strain>
    </source>
</reference>
<name>A0ABN3BE38_9ACTN</name>
<feature type="region of interest" description="Disordered" evidence="1">
    <location>
        <begin position="53"/>
        <end position="75"/>
    </location>
</feature>
<sequence length="230" mass="25245">MNQPDPTATEMDQLRTENERMRHELEVMYGGAFDDPKPEPTDRAAVRAETLREAADAGEDVANRIHASGDDHRAGGAYDVVDHLRRLASEQPTNSKAPTDRAAIERAFAERLAAELAGCCTECDACIEIAQHLAGKDEPAAEERKQPPMDPVYILGIDGEPAPVAEPPVAADDEETLVHVGWWCWRGNNHGHLATVACRSDNVPIHVPAEWADEMRAVLRRIEDGDEDDA</sequence>
<keyword evidence="3" id="KW-1185">Reference proteome</keyword>
<evidence type="ECO:0000313" key="3">
    <source>
        <dbReference type="Proteomes" id="UP001501391"/>
    </source>
</evidence>
<gene>
    <name evidence="2" type="ORF">GCM10009787_11920</name>
</gene>
<accession>A0ABN3BE38</accession>
<dbReference type="EMBL" id="BAAAOQ010000003">
    <property type="protein sequence ID" value="GAA2192794.1"/>
    <property type="molecule type" value="Genomic_DNA"/>
</dbReference>
<organism evidence="2 3">
    <name type="scientific">Streptomyces bangladeshensis</name>
    <dbReference type="NCBI Taxonomy" id="295352"/>
    <lineage>
        <taxon>Bacteria</taxon>
        <taxon>Bacillati</taxon>
        <taxon>Actinomycetota</taxon>
        <taxon>Actinomycetes</taxon>
        <taxon>Kitasatosporales</taxon>
        <taxon>Streptomycetaceae</taxon>
        <taxon>Streptomyces</taxon>
    </lineage>
</organism>
<dbReference type="RefSeq" id="WP_346162204.1">
    <property type="nucleotide sequence ID" value="NZ_BAAAOQ010000003.1"/>
</dbReference>
<comment type="caution">
    <text evidence="2">The sequence shown here is derived from an EMBL/GenBank/DDBJ whole genome shotgun (WGS) entry which is preliminary data.</text>
</comment>
<evidence type="ECO:0000313" key="2">
    <source>
        <dbReference type="EMBL" id="GAA2192794.1"/>
    </source>
</evidence>
<dbReference type="Proteomes" id="UP001501391">
    <property type="component" value="Unassembled WGS sequence"/>
</dbReference>
<protein>
    <submittedName>
        <fullName evidence="2">Uncharacterized protein</fullName>
    </submittedName>
</protein>